<sequence>MWGNMMGWGGGGFGLGHLLWWALVIIGVVLLVRSLSGVGRRDDGSRALRILEERYARGEIDKAEFETRKRDLS</sequence>
<evidence type="ECO:0000259" key="2">
    <source>
        <dbReference type="Pfam" id="PF09851"/>
    </source>
</evidence>
<protein>
    <submittedName>
        <fullName evidence="3">SHOCT domain-containing protein</fullName>
    </submittedName>
</protein>
<keyword evidence="1" id="KW-0472">Membrane</keyword>
<dbReference type="Pfam" id="PF09851">
    <property type="entry name" value="SHOCT"/>
    <property type="match status" value="1"/>
</dbReference>
<gene>
    <name evidence="3" type="ORF">IM725_09060</name>
</gene>
<accession>A0ABR9SED4</accession>
<keyword evidence="1" id="KW-1133">Transmembrane helix</keyword>
<evidence type="ECO:0000256" key="1">
    <source>
        <dbReference type="SAM" id="Phobius"/>
    </source>
</evidence>
<dbReference type="Proteomes" id="UP000715965">
    <property type="component" value="Unassembled WGS sequence"/>
</dbReference>
<keyword evidence="4" id="KW-1185">Reference proteome</keyword>
<dbReference type="InterPro" id="IPR018649">
    <property type="entry name" value="SHOCT"/>
</dbReference>
<evidence type="ECO:0000313" key="3">
    <source>
        <dbReference type="EMBL" id="MBE7940716.1"/>
    </source>
</evidence>
<dbReference type="EMBL" id="JADDOJ010000029">
    <property type="protein sequence ID" value="MBE7940716.1"/>
    <property type="molecule type" value="Genomic_DNA"/>
</dbReference>
<feature type="domain" description="SHOCT" evidence="2">
    <location>
        <begin position="47"/>
        <end position="72"/>
    </location>
</feature>
<comment type="caution">
    <text evidence="3">The sequence shown here is derived from an EMBL/GenBank/DDBJ whole genome shotgun (WGS) entry which is preliminary data.</text>
</comment>
<proteinExistence type="predicted"/>
<organism evidence="3 4">
    <name type="scientific">Ramlibacter aquaticus</name>
    <dbReference type="NCBI Taxonomy" id="2780094"/>
    <lineage>
        <taxon>Bacteria</taxon>
        <taxon>Pseudomonadati</taxon>
        <taxon>Pseudomonadota</taxon>
        <taxon>Betaproteobacteria</taxon>
        <taxon>Burkholderiales</taxon>
        <taxon>Comamonadaceae</taxon>
        <taxon>Ramlibacter</taxon>
    </lineage>
</organism>
<evidence type="ECO:0000313" key="4">
    <source>
        <dbReference type="Proteomes" id="UP000715965"/>
    </source>
</evidence>
<feature type="transmembrane region" description="Helical" evidence="1">
    <location>
        <begin position="12"/>
        <end position="32"/>
    </location>
</feature>
<reference evidence="3 4" key="1">
    <citation type="submission" date="2020-10" db="EMBL/GenBank/DDBJ databases">
        <title>Draft genome of Ramlibacter aquaticus LMG 30558.</title>
        <authorList>
            <person name="Props R."/>
        </authorList>
    </citation>
    <scope>NUCLEOTIDE SEQUENCE [LARGE SCALE GENOMIC DNA]</scope>
    <source>
        <strain evidence="3 4">LMG 30558</strain>
    </source>
</reference>
<name>A0ABR9SED4_9BURK</name>
<keyword evidence="1" id="KW-0812">Transmembrane</keyword>